<dbReference type="EMBL" id="CP031598">
    <property type="protein sequence ID" value="QEW25491.1"/>
    <property type="molecule type" value="Genomic_DNA"/>
</dbReference>
<dbReference type="EMBL" id="LAXI01000003">
    <property type="protein sequence ID" value="KRS18503.1"/>
    <property type="molecule type" value="Genomic_DNA"/>
</dbReference>
<evidence type="ECO:0000313" key="1">
    <source>
        <dbReference type="EMBL" id="KRS18503.1"/>
    </source>
</evidence>
<sequence length="96" mass="9891">MADTKVAALEAKIAELEGRIRGVNPSVIDKIGSLANFSAGSCTNECTAACTIGCTKGCTGTCVTQEPELDVEVATTVVDQGEVARGVNLFNSLAKR</sequence>
<dbReference type="KEGG" id="rid:RIdsm_01278"/>
<evidence type="ECO:0000313" key="3">
    <source>
        <dbReference type="Proteomes" id="UP000051401"/>
    </source>
</evidence>
<dbReference type="PATRIC" id="fig|540747.5.peg.3709"/>
<proteinExistence type="predicted"/>
<dbReference type="Proteomes" id="UP000325785">
    <property type="component" value="Chromosome"/>
</dbReference>
<evidence type="ECO:0000313" key="2">
    <source>
        <dbReference type="EMBL" id="QEW25491.1"/>
    </source>
</evidence>
<accession>A0A0T5PB20</accession>
<reference evidence="1 3" key="1">
    <citation type="submission" date="2015-04" db="EMBL/GenBank/DDBJ databases">
        <title>The draft genome sequence of Roseovarius indicus B108T.</title>
        <authorList>
            <person name="Li G."/>
            <person name="Lai Q."/>
            <person name="Shao Z."/>
            <person name="Yan P."/>
        </authorList>
    </citation>
    <scope>NUCLEOTIDE SEQUENCE [LARGE SCALE GENOMIC DNA]</scope>
    <source>
        <strain evidence="1 3">B108</strain>
    </source>
</reference>
<dbReference type="Proteomes" id="UP000051401">
    <property type="component" value="Unassembled WGS sequence"/>
</dbReference>
<protein>
    <submittedName>
        <fullName evidence="1">Uncharacterized protein</fullName>
    </submittedName>
</protein>
<dbReference type="AlphaFoldDB" id="A0A0T5PB20"/>
<evidence type="ECO:0000313" key="4">
    <source>
        <dbReference type="Proteomes" id="UP000325785"/>
    </source>
</evidence>
<name>A0A0T5PB20_9RHOB</name>
<dbReference type="RefSeq" id="WP_057814600.1">
    <property type="nucleotide sequence ID" value="NZ_CAXRJZ010000062.1"/>
</dbReference>
<gene>
    <name evidence="2" type="ORF">RIdsm_01278</name>
    <name evidence="1" type="ORF">XM52_06735</name>
</gene>
<dbReference type="STRING" id="540747.SAMN04488031_104268"/>
<reference evidence="2 4" key="2">
    <citation type="submission" date="2018-08" db="EMBL/GenBank/DDBJ databases">
        <title>Genetic Globetrotter - A new plasmid hitch-hiking vast phylogenetic and geographic distances.</title>
        <authorList>
            <person name="Vollmers J."/>
            <person name="Petersen J."/>
        </authorList>
    </citation>
    <scope>NUCLEOTIDE SEQUENCE [LARGE SCALE GENOMIC DNA]</scope>
    <source>
        <strain evidence="2 4">DSM 26383</strain>
    </source>
</reference>
<keyword evidence="3" id="KW-1185">Reference proteome</keyword>
<organism evidence="1 3">
    <name type="scientific">Roseovarius indicus</name>
    <dbReference type="NCBI Taxonomy" id="540747"/>
    <lineage>
        <taxon>Bacteria</taxon>
        <taxon>Pseudomonadati</taxon>
        <taxon>Pseudomonadota</taxon>
        <taxon>Alphaproteobacteria</taxon>
        <taxon>Rhodobacterales</taxon>
        <taxon>Roseobacteraceae</taxon>
        <taxon>Roseovarius</taxon>
    </lineage>
</organism>